<evidence type="ECO:0000313" key="1">
    <source>
        <dbReference type="EMBL" id="CBL13243.1"/>
    </source>
</evidence>
<dbReference type="KEGG" id="rix:RO1_28380"/>
<sequence>MSPAMRHIKNEITIEYRKEVICMGLLDAIFGNNQPPKINSILPTAAKNEIRAGRLPILNTDSLFLTRGEKIHYIDKAINLEIKVVKQYRHVGHSTPGLLKGNRWNVGVAKPIEHGELVQHRGILYVTNQRIVFQASEKGFDKTYRYLTAVTPYVDACELQFGSKTYNMYVDDGNLLYEVLQLVKQRRQIP</sequence>
<organism evidence="1 2">
    <name type="scientific">Roseburia intestinalis XB6B4</name>
    <dbReference type="NCBI Taxonomy" id="718255"/>
    <lineage>
        <taxon>Bacteria</taxon>
        <taxon>Bacillati</taxon>
        <taxon>Bacillota</taxon>
        <taxon>Clostridia</taxon>
        <taxon>Lachnospirales</taxon>
        <taxon>Lachnospiraceae</taxon>
        <taxon>Roseburia</taxon>
    </lineage>
</organism>
<protein>
    <submittedName>
        <fullName evidence="1">Uncharacterized protein</fullName>
    </submittedName>
</protein>
<dbReference type="EMBL" id="FP929050">
    <property type="protein sequence ID" value="CBL13243.1"/>
    <property type="molecule type" value="Genomic_DNA"/>
</dbReference>
<reference evidence="1 2" key="1">
    <citation type="submission" date="2010-03" db="EMBL/GenBank/DDBJ databases">
        <title>The genome sequence of Roseburia intestinalis XB6B4.</title>
        <authorList>
            <consortium name="metaHIT consortium -- http://www.metahit.eu/"/>
            <person name="Pajon A."/>
            <person name="Turner K."/>
            <person name="Parkhill J."/>
            <person name="Bernalier A."/>
        </authorList>
    </citation>
    <scope>NUCLEOTIDE SEQUENCE [LARGE SCALE GENOMIC DNA]</scope>
    <source>
        <strain evidence="1 2">XB6B4</strain>
    </source>
</reference>
<gene>
    <name evidence="1" type="ORF">RO1_28380</name>
</gene>
<dbReference type="HOGENOM" id="CLU_1427036_0_0_9"/>
<proteinExistence type="predicted"/>
<reference evidence="1 2" key="2">
    <citation type="submission" date="2010-03" db="EMBL/GenBank/DDBJ databases">
        <authorList>
            <person name="Pajon A."/>
        </authorList>
    </citation>
    <scope>NUCLEOTIDE SEQUENCE [LARGE SCALE GENOMIC DNA]</scope>
    <source>
        <strain evidence="1 2">XB6B4</strain>
    </source>
</reference>
<dbReference type="AlphaFoldDB" id="D4L0V3"/>
<evidence type="ECO:0000313" key="2">
    <source>
        <dbReference type="Proteomes" id="UP000008953"/>
    </source>
</evidence>
<accession>D4L0V3</accession>
<name>D4L0V3_9FIRM</name>
<dbReference type="PATRIC" id="fig|718255.3.peg.3985"/>
<dbReference type="Proteomes" id="UP000008953">
    <property type="component" value="Chromosome"/>
</dbReference>